<evidence type="ECO:0000259" key="13">
    <source>
        <dbReference type="SMART" id="SM01228"/>
    </source>
</evidence>
<dbReference type="EMBL" id="JACIVE010000059">
    <property type="protein sequence ID" value="MBB1095920.1"/>
    <property type="molecule type" value="Genomic_DNA"/>
</dbReference>
<dbReference type="GO" id="GO:0050660">
    <property type="term" value="F:flavin adenine dinucleotide binding"/>
    <property type="evidence" value="ECO:0007669"/>
    <property type="project" value="UniProtKB-UniRule"/>
</dbReference>
<sequence>MKSSEALQTSDAVQYEAGSYDVIVVGAGHAGSEAALAAARMGNKTLLVTINLEMVAFMPCNPSVGGPAKGIVVREIDALGGEMGHNIDKTYVQMRMLNTGKGPAVRALRAQADKHAYHRAMKQTIEEEPNLTLRQATVDQLIVEDGVCKGVVTNTGARYHAKTVVLTVGTAARGKIIIGELQYESGPNNSKSAVKLSENLEELGFDLERFKTGTPPRVNGKTIDYSVTEEQPGDEEPHHFSFDTPDSSYLPISEQLSCWLTYTNEGTHAIIRENLSRAPMFSGVIKGVGPRYCPSIEDKIVRFADKPRHQVFLEPEGRDTDEYYLDGISTSMPEEIQQKIVHSIKGLENAEMMRPGYAIEYDVVAPYQLHPTLETKIIKNLYTAGQTNGSSGYEEAAGQGLIAGINAGLRAQDKEPFVLKRSDAYIGVMIDDLVTKGTKEPYRLLTSRAEYRLILRHDNADFRLMEMGHKVGLVSDERLAKMENKKRQVTAEIKRLEEIKLKPSDDKVNEFIEAHGDNRLKDGIAAADLLKRPYFDYQTLAKFIPAPEQELDRHVIEQVEIQLKYAGYIKKEEVKVERMKRMEAKRIPDDIDYGDIDGLATEGRQKLEKIRPETLAQASRISGVNPADIAILSVYVRQGKFSKKDHK</sequence>
<evidence type="ECO:0000313" key="17">
    <source>
        <dbReference type="Proteomes" id="UP001199710"/>
    </source>
</evidence>
<comment type="cofactor">
    <cofactor evidence="1 12">
        <name>FAD</name>
        <dbReference type="ChEBI" id="CHEBI:57692"/>
    </cofactor>
</comment>
<dbReference type="PANTHER" id="PTHR11806:SF0">
    <property type="entry name" value="PROTEIN MTO1 HOMOLOG, MITOCHONDRIAL"/>
    <property type="match status" value="1"/>
</dbReference>
<dbReference type="PROSITE" id="PS01280">
    <property type="entry name" value="GIDA_1"/>
    <property type="match status" value="1"/>
</dbReference>
<dbReference type="PROSITE" id="PS01281">
    <property type="entry name" value="GIDA_2"/>
    <property type="match status" value="1"/>
</dbReference>
<keyword evidence="9 12" id="KW-0520">NAD</keyword>
<dbReference type="AlphaFoldDB" id="A0A7W3UJ39"/>
<dbReference type="FunFam" id="1.10.150.570:FF:000001">
    <property type="entry name" value="tRNA uridine 5-carboxymethylaminomethyl modification enzyme MnmG"/>
    <property type="match status" value="1"/>
</dbReference>
<dbReference type="PANTHER" id="PTHR11806">
    <property type="entry name" value="GLUCOSE INHIBITED DIVISION PROTEIN A"/>
    <property type="match status" value="1"/>
</dbReference>
<evidence type="ECO:0000256" key="6">
    <source>
        <dbReference type="ARBA" id="ARBA00022630"/>
    </source>
</evidence>
<dbReference type="Pfam" id="PF13932">
    <property type="entry name" value="SAM_GIDA_C"/>
    <property type="match status" value="1"/>
</dbReference>
<evidence type="ECO:0000256" key="3">
    <source>
        <dbReference type="ARBA" id="ARBA00007653"/>
    </source>
</evidence>
<evidence type="ECO:0000256" key="4">
    <source>
        <dbReference type="ARBA" id="ARBA00020461"/>
    </source>
</evidence>
<comment type="function">
    <text evidence="2 12">NAD-binding protein involved in the addition of a carboxymethylaminomethyl (cmnm) group at the wobble position (U34) of certain tRNAs, forming tRNA-cmnm(5)s(2)U34.</text>
</comment>
<comment type="subcellular location">
    <subcellularLocation>
        <location evidence="12">Cytoplasm</location>
    </subcellularLocation>
</comment>
<keyword evidence="17" id="KW-1185">Reference proteome</keyword>
<evidence type="ECO:0000256" key="2">
    <source>
        <dbReference type="ARBA" id="ARBA00003717"/>
    </source>
</evidence>
<dbReference type="FunFam" id="1.10.10.1800:FF:000001">
    <property type="entry name" value="tRNA uridine 5-carboxymethylaminomethyl modification enzyme MnmG"/>
    <property type="match status" value="1"/>
</dbReference>
<dbReference type="GO" id="GO:0002098">
    <property type="term" value="P:tRNA wobble uridine modification"/>
    <property type="evidence" value="ECO:0007669"/>
    <property type="project" value="InterPro"/>
</dbReference>
<dbReference type="InterPro" id="IPR040131">
    <property type="entry name" value="MnmG_N"/>
</dbReference>
<keyword evidence="8 12" id="KW-0274">FAD</keyword>
<evidence type="ECO:0000256" key="1">
    <source>
        <dbReference type="ARBA" id="ARBA00001974"/>
    </source>
</evidence>
<dbReference type="HAMAP" id="MF_00129">
    <property type="entry name" value="MnmG_GidA"/>
    <property type="match status" value="1"/>
</dbReference>
<gene>
    <name evidence="12 14" type="primary">mnmG</name>
    <name evidence="12" type="synonym">gidA</name>
    <name evidence="14" type="ORF">H5R92_07005</name>
    <name evidence="15" type="ORF">LTY36_09410</name>
</gene>
<dbReference type="InterPro" id="IPR044920">
    <property type="entry name" value="MnmG_C_subdom_sf"/>
</dbReference>
<accession>A0A7W3UJ39</accession>
<evidence type="ECO:0000256" key="10">
    <source>
        <dbReference type="ARBA" id="ARBA00025948"/>
    </source>
</evidence>
<dbReference type="EMBL" id="JAJPDE010000077">
    <property type="protein sequence ID" value="MCD7131396.1"/>
    <property type="molecule type" value="Genomic_DNA"/>
</dbReference>
<dbReference type="FunFam" id="3.50.50.60:FF:000002">
    <property type="entry name" value="tRNA uridine 5-carboxymethylaminomethyl modification enzyme MnmG"/>
    <property type="match status" value="1"/>
</dbReference>
<dbReference type="InterPro" id="IPR049312">
    <property type="entry name" value="GIDA_C_N"/>
</dbReference>
<reference evidence="15 17" key="2">
    <citation type="submission" date="2021-12" db="EMBL/GenBank/DDBJ databases">
        <title>A phylogenomic analysis of Limosilactobacillus reuteri reveals ancient and stable evolutionary relationships with rodents and birds and zoonotic transmission to humans.</title>
        <authorList>
            <person name="Li F."/>
            <person name="Li X."/>
            <person name="Cheng C."/>
            <person name="Tollenaar S."/>
            <person name="Zhang J.S."/>
            <person name="Simpson D."/>
            <person name="Tasseva G."/>
            <person name="Perez-Munoz M.E."/>
            <person name="Frese S."/>
            <person name="Gaenzle M.G."/>
            <person name="Walter J."/>
            <person name="Zheng J."/>
        </authorList>
    </citation>
    <scope>NUCLEOTIDE SEQUENCE [LARGE SCALE GENOMIC DNA]</scope>
    <source>
        <strain evidence="15 17">BG-MG3-B</strain>
    </source>
</reference>
<dbReference type="GO" id="GO:0030488">
    <property type="term" value="P:tRNA methylation"/>
    <property type="evidence" value="ECO:0007669"/>
    <property type="project" value="TreeGrafter"/>
</dbReference>
<dbReference type="InterPro" id="IPR036188">
    <property type="entry name" value="FAD/NAD-bd_sf"/>
</dbReference>
<feature type="binding site" evidence="12">
    <location>
        <begin position="289"/>
        <end position="303"/>
    </location>
    <ligand>
        <name>NAD(+)</name>
        <dbReference type="ChEBI" id="CHEBI:57540"/>
    </ligand>
</feature>
<dbReference type="Gene3D" id="1.10.150.570">
    <property type="entry name" value="GidA associated domain, C-terminal subdomain"/>
    <property type="match status" value="1"/>
</dbReference>
<feature type="binding site" evidence="12">
    <location>
        <begin position="26"/>
        <end position="31"/>
    </location>
    <ligand>
        <name>FAD</name>
        <dbReference type="ChEBI" id="CHEBI:57692"/>
    </ligand>
</feature>
<feature type="domain" description="tRNA uridine 5-carboxymethylaminomethyl modification enzyme C-terminal subdomain" evidence="13">
    <location>
        <begin position="563"/>
        <end position="634"/>
    </location>
</feature>
<dbReference type="NCBIfam" id="TIGR00136">
    <property type="entry name" value="mnmG_gidA"/>
    <property type="match status" value="1"/>
</dbReference>
<proteinExistence type="inferred from homology"/>
<evidence type="ECO:0000313" key="16">
    <source>
        <dbReference type="Proteomes" id="UP000534578"/>
    </source>
</evidence>
<dbReference type="SMART" id="SM01228">
    <property type="entry name" value="GIDA_assoc_3"/>
    <property type="match status" value="1"/>
</dbReference>
<dbReference type="GO" id="GO:0005829">
    <property type="term" value="C:cytosol"/>
    <property type="evidence" value="ECO:0007669"/>
    <property type="project" value="TreeGrafter"/>
</dbReference>
<evidence type="ECO:0000313" key="14">
    <source>
        <dbReference type="EMBL" id="MBB1095920.1"/>
    </source>
</evidence>
<keyword evidence="5 12" id="KW-0963">Cytoplasm</keyword>
<evidence type="ECO:0000256" key="8">
    <source>
        <dbReference type="ARBA" id="ARBA00022827"/>
    </source>
</evidence>
<comment type="subunit">
    <text evidence="10 12">Homodimer. Heterotetramer of two MnmE and two MnmG subunits.</text>
</comment>
<dbReference type="PRINTS" id="PR00368">
    <property type="entry name" value="FADPNR"/>
</dbReference>
<dbReference type="Gene3D" id="1.10.10.1800">
    <property type="entry name" value="tRNA uridine 5-carboxymethylaminomethyl modification enzyme MnmG/GidA"/>
    <property type="match status" value="1"/>
</dbReference>
<evidence type="ECO:0000256" key="12">
    <source>
        <dbReference type="HAMAP-Rule" id="MF_00129"/>
    </source>
</evidence>
<keyword evidence="7 12" id="KW-0819">tRNA processing</keyword>
<evidence type="ECO:0000256" key="5">
    <source>
        <dbReference type="ARBA" id="ARBA00022490"/>
    </source>
</evidence>
<keyword evidence="6 12" id="KW-0285">Flavoprotein</keyword>
<dbReference type="InterPro" id="IPR004416">
    <property type="entry name" value="MnmG"/>
</dbReference>
<dbReference type="InterPro" id="IPR026904">
    <property type="entry name" value="MnmG_C"/>
</dbReference>
<name>A0A7W3UJ39_9LACO</name>
<evidence type="ECO:0000256" key="11">
    <source>
        <dbReference type="ARBA" id="ARBA00031800"/>
    </source>
</evidence>
<organism evidence="14 16">
    <name type="scientific">Limosilactobacillus agrestis</name>
    <dbReference type="NCBI Taxonomy" id="2759748"/>
    <lineage>
        <taxon>Bacteria</taxon>
        <taxon>Bacillati</taxon>
        <taxon>Bacillota</taxon>
        <taxon>Bacilli</taxon>
        <taxon>Lactobacillales</taxon>
        <taxon>Lactobacillaceae</taxon>
        <taxon>Limosilactobacillus</taxon>
    </lineage>
</organism>
<dbReference type="Proteomes" id="UP000534578">
    <property type="component" value="Unassembled WGS sequence"/>
</dbReference>
<comment type="caution">
    <text evidence="14">The sequence shown here is derived from an EMBL/GenBank/DDBJ whole genome shotgun (WGS) entry which is preliminary data.</text>
</comment>
<protein>
    <recommendedName>
        <fullName evidence="4 12">tRNA uridine 5-carboxymethylaminomethyl modification enzyme MnmG</fullName>
    </recommendedName>
    <alternativeName>
        <fullName evidence="11 12">Glucose-inhibited division protein A</fullName>
    </alternativeName>
</protein>
<dbReference type="Pfam" id="PF01134">
    <property type="entry name" value="GIDA"/>
    <property type="match status" value="1"/>
</dbReference>
<comment type="caution">
    <text evidence="12">Lacks conserved residue(s) required for the propagation of feature annotation.</text>
</comment>
<dbReference type="Pfam" id="PF21680">
    <property type="entry name" value="GIDA_C_1st"/>
    <property type="match status" value="1"/>
</dbReference>
<dbReference type="FunFam" id="3.50.50.60:FF:000063">
    <property type="entry name" value="tRNA uridine 5-carboxymethylaminomethyl modification enzyme MnmG"/>
    <property type="match status" value="1"/>
</dbReference>
<dbReference type="Gene3D" id="3.50.50.60">
    <property type="entry name" value="FAD/NAD(P)-binding domain"/>
    <property type="match status" value="2"/>
</dbReference>
<dbReference type="InterPro" id="IPR020595">
    <property type="entry name" value="MnmG-rel_CS"/>
</dbReference>
<evidence type="ECO:0000313" key="15">
    <source>
        <dbReference type="EMBL" id="MCD7131396.1"/>
    </source>
</evidence>
<dbReference type="RefSeq" id="WP_182578786.1">
    <property type="nucleotide sequence ID" value="NZ_JACIVE010000059.1"/>
</dbReference>
<comment type="similarity">
    <text evidence="3 12">Belongs to the MnmG family.</text>
</comment>
<dbReference type="Proteomes" id="UP001199710">
    <property type="component" value="Unassembled WGS sequence"/>
</dbReference>
<dbReference type="InterPro" id="IPR047001">
    <property type="entry name" value="MnmG_C_subdom"/>
</dbReference>
<evidence type="ECO:0000256" key="7">
    <source>
        <dbReference type="ARBA" id="ARBA00022694"/>
    </source>
</evidence>
<reference evidence="14 16" key="1">
    <citation type="submission" date="2020-07" db="EMBL/GenBank/DDBJ databases">
        <title>Description of Limosilactobacillus balticus sp. nov., Limosilactobacillus agrestis sp. nov., Limosilactobacillus albertensis sp. nov., Limosilactobacillus rudii sp. nov., Limosilactobacillus fastidiosus sp. nov., five novel Limosilactobacillus species isolated from the vertebrate gastrointestinal tract, and proposal of 6 subspecies of Limosilactobacillus reuteri adapted to the gastrointestinal tract of specific vertebrate hosts.</title>
        <authorList>
            <person name="Li F."/>
            <person name="Cheng C."/>
            <person name="Zheng J."/>
            <person name="Quevedo R.M."/>
            <person name="Li J."/>
            <person name="Roos S."/>
            <person name="Gaenzle M.G."/>
            <person name="Walter J."/>
        </authorList>
    </citation>
    <scope>NUCLEOTIDE SEQUENCE [LARGE SCALE GENOMIC DNA]</scope>
    <source>
        <strain evidence="14 16">BG-MG3-A</strain>
    </source>
</reference>
<dbReference type="SUPFAM" id="SSF51905">
    <property type="entry name" value="FAD/NAD(P)-binding domain"/>
    <property type="match status" value="1"/>
</dbReference>
<dbReference type="InterPro" id="IPR002218">
    <property type="entry name" value="MnmG-rel"/>
</dbReference>
<evidence type="ECO:0000256" key="9">
    <source>
        <dbReference type="ARBA" id="ARBA00023027"/>
    </source>
</evidence>